<dbReference type="InterPro" id="IPR036163">
    <property type="entry name" value="HMA_dom_sf"/>
</dbReference>
<keyword evidence="1" id="KW-0479">Metal-binding</keyword>
<keyword evidence="4" id="KW-0175">Coiled coil</keyword>
<dbReference type="InterPro" id="IPR006121">
    <property type="entry name" value="HMA_dom"/>
</dbReference>
<dbReference type="CDD" id="cd00371">
    <property type="entry name" value="HMA"/>
    <property type="match status" value="2"/>
</dbReference>
<protein>
    <recommendedName>
        <fullName evidence="5">HMA domain-containing protein</fullName>
    </recommendedName>
</protein>
<dbReference type="PANTHER" id="PTHR46195:SF12">
    <property type="entry name" value="HEAVY METAL-ASSOCIATED ISOPRENYLATED PLANT PROTEIN 4"/>
    <property type="match status" value="1"/>
</dbReference>
<proteinExistence type="inferred from homology"/>
<keyword evidence="2" id="KW-0636">Prenylation</keyword>
<organism evidence="6 7">
    <name type="scientific">Coptis chinensis</name>
    <dbReference type="NCBI Taxonomy" id="261450"/>
    <lineage>
        <taxon>Eukaryota</taxon>
        <taxon>Viridiplantae</taxon>
        <taxon>Streptophyta</taxon>
        <taxon>Embryophyta</taxon>
        <taxon>Tracheophyta</taxon>
        <taxon>Spermatophyta</taxon>
        <taxon>Magnoliopsida</taxon>
        <taxon>Ranunculales</taxon>
        <taxon>Ranunculaceae</taxon>
        <taxon>Coptidoideae</taxon>
        <taxon>Coptis</taxon>
    </lineage>
</organism>
<comment type="similarity">
    <text evidence="3">Belongs to the HIPP family.</text>
</comment>
<evidence type="ECO:0000256" key="3">
    <source>
        <dbReference type="ARBA" id="ARBA00024045"/>
    </source>
</evidence>
<sequence length="235" mass="26571">MGKEEKKEDKEGHGLITALYKLNLHCPQCAREIKRPLLRSQGVQSVDVDIEKGEIKVIGKVDGKKIHERIEKISKKKVVMTLAPKTKDNKGEEKKGKKESVSISTTVLKVHMHCGKCEYDLKKTILKLKGVHSVKSDFKAGTLTVDGTLDPPKLVKYIHKKVRKHAEIVTKKTEKKVEEKKETVKEVEVKIVETKVEGEVKKVEAKTKDTAPYFVHYVYAPQLFSDENPNACSIM</sequence>
<feature type="coiled-coil region" evidence="4">
    <location>
        <begin position="170"/>
        <end position="197"/>
    </location>
</feature>
<dbReference type="Proteomes" id="UP000631114">
    <property type="component" value="Unassembled WGS sequence"/>
</dbReference>
<keyword evidence="2" id="KW-0449">Lipoprotein</keyword>
<evidence type="ECO:0000256" key="2">
    <source>
        <dbReference type="ARBA" id="ARBA00023289"/>
    </source>
</evidence>
<dbReference type="PROSITE" id="PS50846">
    <property type="entry name" value="HMA_2"/>
    <property type="match status" value="2"/>
</dbReference>
<evidence type="ECO:0000256" key="1">
    <source>
        <dbReference type="ARBA" id="ARBA00022723"/>
    </source>
</evidence>
<evidence type="ECO:0000259" key="5">
    <source>
        <dbReference type="PROSITE" id="PS50846"/>
    </source>
</evidence>
<evidence type="ECO:0000313" key="6">
    <source>
        <dbReference type="EMBL" id="KAF9624363.1"/>
    </source>
</evidence>
<evidence type="ECO:0000313" key="7">
    <source>
        <dbReference type="Proteomes" id="UP000631114"/>
    </source>
</evidence>
<reference evidence="6 7" key="1">
    <citation type="submission" date="2020-10" db="EMBL/GenBank/DDBJ databases">
        <title>The Coptis chinensis genome and diversification of protoberbering-type alkaloids.</title>
        <authorList>
            <person name="Wang B."/>
            <person name="Shu S."/>
            <person name="Song C."/>
            <person name="Liu Y."/>
        </authorList>
    </citation>
    <scope>NUCLEOTIDE SEQUENCE [LARGE SCALE GENOMIC DNA]</scope>
    <source>
        <strain evidence="6">HL-2020</strain>
        <tissue evidence="6">Leaf</tissue>
    </source>
</reference>
<dbReference type="GO" id="GO:0046872">
    <property type="term" value="F:metal ion binding"/>
    <property type="evidence" value="ECO:0007669"/>
    <property type="project" value="UniProtKB-KW"/>
</dbReference>
<dbReference type="Gene3D" id="3.30.70.100">
    <property type="match status" value="2"/>
</dbReference>
<dbReference type="EMBL" id="JADFTS010000001">
    <property type="protein sequence ID" value="KAF9624363.1"/>
    <property type="molecule type" value="Genomic_DNA"/>
</dbReference>
<keyword evidence="7" id="KW-1185">Reference proteome</keyword>
<comment type="caution">
    <text evidence="6">The sequence shown here is derived from an EMBL/GenBank/DDBJ whole genome shotgun (WGS) entry which is preliminary data.</text>
</comment>
<accession>A0A835IW65</accession>
<feature type="domain" description="HMA" evidence="5">
    <location>
        <begin position="15"/>
        <end position="78"/>
    </location>
</feature>
<evidence type="ECO:0000256" key="4">
    <source>
        <dbReference type="SAM" id="Coils"/>
    </source>
</evidence>
<dbReference type="SUPFAM" id="SSF55008">
    <property type="entry name" value="HMA, heavy metal-associated domain"/>
    <property type="match status" value="2"/>
</dbReference>
<feature type="domain" description="HMA" evidence="5">
    <location>
        <begin position="103"/>
        <end position="167"/>
    </location>
</feature>
<dbReference type="InterPro" id="IPR044577">
    <property type="entry name" value="HIPP4/7/8/17/18/19"/>
</dbReference>
<name>A0A835IW65_9MAGN</name>
<dbReference type="AlphaFoldDB" id="A0A835IW65"/>
<dbReference type="PANTHER" id="PTHR46195">
    <property type="entry name" value="HEAVY METAL-ASSOCIATED ISOPRENYLATED PLANT PROTEIN 7"/>
    <property type="match status" value="1"/>
</dbReference>
<dbReference type="Pfam" id="PF00403">
    <property type="entry name" value="HMA"/>
    <property type="match status" value="2"/>
</dbReference>
<dbReference type="OrthoDB" id="688249at2759"/>
<gene>
    <name evidence="6" type="ORF">IFM89_010389</name>
</gene>